<dbReference type="Pfam" id="PF02801">
    <property type="entry name" value="Ketoacyl-synt_C"/>
    <property type="match status" value="1"/>
</dbReference>
<dbReference type="InterPro" id="IPR017568">
    <property type="entry name" value="3-oxoacyl-ACP_synth-2"/>
</dbReference>
<dbReference type="GO" id="GO:0004315">
    <property type="term" value="F:3-oxoacyl-[acyl-carrier-protein] synthase activity"/>
    <property type="evidence" value="ECO:0007669"/>
    <property type="project" value="UniProtKB-UniRule"/>
</dbReference>
<keyword evidence="9 11" id="KW-0275">Fatty acid biosynthesis</keyword>
<comment type="catalytic activity">
    <reaction evidence="11">
        <text>a fatty acyl-[ACP] + malonyl-[ACP] + H(+) = a 3-oxoacyl-[ACP] + holo-[ACP] + CO2</text>
        <dbReference type="Rhea" id="RHEA:22836"/>
        <dbReference type="Rhea" id="RHEA-COMP:9623"/>
        <dbReference type="Rhea" id="RHEA-COMP:9685"/>
        <dbReference type="Rhea" id="RHEA-COMP:9916"/>
        <dbReference type="Rhea" id="RHEA-COMP:14125"/>
        <dbReference type="ChEBI" id="CHEBI:15378"/>
        <dbReference type="ChEBI" id="CHEBI:16526"/>
        <dbReference type="ChEBI" id="CHEBI:64479"/>
        <dbReference type="ChEBI" id="CHEBI:78449"/>
        <dbReference type="ChEBI" id="CHEBI:78776"/>
        <dbReference type="ChEBI" id="CHEBI:138651"/>
    </reaction>
</comment>
<gene>
    <name evidence="15" type="primary">fabF</name>
    <name evidence="15" type="ORF">HZA61_02855</name>
</gene>
<dbReference type="Proteomes" id="UP000696931">
    <property type="component" value="Unassembled WGS sequence"/>
</dbReference>
<evidence type="ECO:0000256" key="2">
    <source>
        <dbReference type="ARBA" id="ARBA00008467"/>
    </source>
</evidence>
<dbReference type="PANTHER" id="PTHR11712">
    <property type="entry name" value="POLYKETIDE SYNTHASE-RELATED"/>
    <property type="match status" value="1"/>
</dbReference>
<dbReference type="InterPro" id="IPR016039">
    <property type="entry name" value="Thiolase-like"/>
</dbReference>
<evidence type="ECO:0000256" key="10">
    <source>
        <dbReference type="ARBA" id="ARBA00023315"/>
    </source>
</evidence>
<keyword evidence="6 11" id="KW-0808">Transferase</keyword>
<dbReference type="InterPro" id="IPR020841">
    <property type="entry name" value="PKS_Beta-ketoAc_synthase_dom"/>
</dbReference>
<dbReference type="Pfam" id="PF00109">
    <property type="entry name" value="ketoacyl-synt"/>
    <property type="match status" value="1"/>
</dbReference>
<dbReference type="EC" id="2.3.1.179" evidence="3 11"/>
<dbReference type="Gene3D" id="3.40.47.10">
    <property type="match status" value="2"/>
</dbReference>
<evidence type="ECO:0000256" key="3">
    <source>
        <dbReference type="ARBA" id="ARBA00012356"/>
    </source>
</evidence>
<organism evidence="15 16">
    <name type="scientific">Eiseniibacteriota bacterium</name>
    <dbReference type="NCBI Taxonomy" id="2212470"/>
    <lineage>
        <taxon>Bacteria</taxon>
        <taxon>Candidatus Eiseniibacteriota</taxon>
    </lineage>
</organism>
<feature type="active site" description="For beta-ketoacyl synthase activity" evidence="12">
    <location>
        <position position="162"/>
    </location>
</feature>
<comment type="catalytic activity">
    <reaction evidence="11">
        <text>(9Z)-hexadecenoyl-[ACP] + malonyl-[ACP] + H(+) = 3-oxo-(11Z)-octadecenoyl-[ACP] + holo-[ACP] + CO2</text>
        <dbReference type="Rhea" id="RHEA:55040"/>
        <dbReference type="Rhea" id="RHEA-COMP:9623"/>
        <dbReference type="Rhea" id="RHEA-COMP:9685"/>
        <dbReference type="Rhea" id="RHEA-COMP:10800"/>
        <dbReference type="Rhea" id="RHEA-COMP:14074"/>
        <dbReference type="ChEBI" id="CHEBI:15378"/>
        <dbReference type="ChEBI" id="CHEBI:16526"/>
        <dbReference type="ChEBI" id="CHEBI:64479"/>
        <dbReference type="ChEBI" id="CHEBI:78449"/>
        <dbReference type="ChEBI" id="CHEBI:83989"/>
        <dbReference type="ChEBI" id="CHEBI:138538"/>
        <dbReference type="EC" id="2.3.1.179"/>
    </reaction>
</comment>
<comment type="pathway">
    <text evidence="1 11">Lipid metabolism; fatty acid biosynthesis.</text>
</comment>
<protein>
    <recommendedName>
        <fullName evidence="4 11">3-oxoacyl-[acyl-carrier-protein] synthase 2</fullName>
        <ecNumber evidence="3 11">2.3.1.179</ecNumber>
    </recommendedName>
</protein>
<accession>A0A933SB18</accession>
<evidence type="ECO:0000313" key="15">
    <source>
        <dbReference type="EMBL" id="MBI5168405.1"/>
    </source>
</evidence>
<evidence type="ECO:0000256" key="11">
    <source>
        <dbReference type="PIRNR" id="PIRNR000447"/>
    </source>
</evidence>
<evidence type="ECO:0000259" key="14">
    <source>
        <dbReference type="PROSITE" id="PS52004"/>
    </source>
</evidence>
<proteinExistence type="inferred from homology"/>
<dbReference type="GO" id="GO:0030497">
    <property type="term" value="P:fatty acid elongation"/>
    <property type="evidence" value="ECO:0007669"/>
    <property type="project" value="UniProtKB-ARBA"/>
</dbReference>
<dbReference type="PROSITE" id="PS52004">
    <property type="entry name" value="KS3_2"/>
    <property type="match status" value="1"/>
</dbReference>
<dbReference type="InterPro" id="IPR014031">
    <property type="entry name" value="Ketoacyl_synth_C"/>
</dbReference>
<comment type="caution">
    <text evidence="15">The sequence shown here is derived from an EMBL/GenBank/DDBJ whole genome shotgun (WGS) entry which is preliminary data.</text>
</comment>
<dbReference type="PIRSF" id="PIRSF000447">
    <property type="entry name" value="KAS_II"/>
    <property type="match status" value="1"/>
</dbReference>
<dbReference type="FunFam" id="3.40.47.10:FF:000018">
    <property type="entry name" value="3-oxoacyl-[acyl-carrier-protein] synthase 2"/>
    <property type="match status" value="1"/>
</dbReference>
<evidence type="ECO:0000256" key="6">
    <source>
        <dbReference type="ARBA" id="ARBA00022679"/>
    </source>
</evidence>
<evidence type="ECO:0000313" key="16">
    <source>
        <dbReference type="Proteomes" id="UP000696931"/>
    </source>
</evidence>
<evidence type="ECO:0000256" key="7">
    <source>
        <dbReference type="ARBA" id="ARBA00022832"/>
    </source>
</evidence>
<dbReference type="InterPro" id="IPR014030">
    <property type="entry name" value="Ketoacyl_synth_N"/>
</dbReference>
<dbReference type="NCBIfam" id="TIGR03150">
    <property type="entry name" value="fabF"/>
    <property type="match status" value="1"/>
</dbReference>
<sequence>MAHRVVVTGLGVCASNGLGVPAFRDALAHGRSGIAPITRFDASALRSRIAGEVKGFDARALLPAKVVKRTARFTQLALVAAHEALAHAALPPGDARENAAVVVGTGVGGFDVLEEEHAVFLERGPGKFAPLTVPVIIPDIAAGVIAMETGCRGPNLACSSACATGASNIGTAFDLVRSGRCEVALAGSTESTISPFAIDGYCQLHALSTRNDDPAGASRPFSADRDGFVIAEGAGVLVLESEAHAARRGARVLAELAGYGASADGHHLTSPDPAGRGAVRAMRAALADAGLAPSDITVVNAHGTSTPLNDPTETRAIREVFGAHAGALMVQATKSMTGHALGAAAAIEAVASVLALVDGVVHPTINLDTPDPECDLDYVPNRARRADVRAVMSNAFGFGGHNAVLVFRRAVD</sequence>
<dbReference type="PANTHER" id="PTHR11712:SF336">
    <property type="entry name" value="3-OXOACYL-[ACYL-CARRIER-PROTEIN] SYNTHASE, MITOCHONDRIAL"/>
    <property type="match status" value="1"/>
</dbReference>
<name>A0A933SB18_UNCEI</name>
<dbReference type="SUPFAM" id="SSF53901">
    <property type="entry name" value="Thiolase-like"/>
    <property type="match status" value="2"/>
</dbReference>
<evidence type="ECO:0000256" key="5">
    <source>
        <dbReference type="ARBA" id="ARBA00022516"/>
    </source>
</evidence>
<dbReference type="SMART" id="SM00825">
    <property type="entry name" value="PKS_KS"/>
    <property type="match status" value="1"/>
</dbReference>
<evidence type="ECO:0000256" key="4">
    <source>
        <dbReference type="ARBA" id="ARBA00014657"/>
    </source>
</evidence>
<comment type="similarity">
    <text evidence="2 11 13">Belongs to the thiolase-like superfamily. Beta-ketoacyl-ACP synthases family.</text>
</comment>
<keyword evidence="5 11" id="KW-0444">Lipid biosynthesis</keyword>
<comment type="function">
    <text evidence="11">Involved in the type II fatty acid elongation cycle. Catalyzes the elongation of a wide range of acyl-ACP by the addition of two carbons from malonyl-ACP to an acyl acceptor. Can efficiently catalyze the conversion of palmitoleoyl-ACP (cis-hexadec-9-enoyl-ACP) to cis-vaccenoyl-ACP (cis-octadec-11-enoyl-ACP), an essential step in the thermal regulation of fatty acid composition.</text>
</comment>
<evidence type="ECO:0000256" key="8">
    <source>
        <dbReference type="ARBA" id="ARBA00023098"/>
    </source>
</evidence>
<evidence type="ECO:0000256" key="9">
    <source>
        <dbReference type="ARBA" id="ARBA00023160"/>
    </source>
</evidence>
<dbReference type="EMBL" id="JACRIW010000020">
    <property type="protein sequence ID" value="MBI5168405.1"/>
    <property type="molecule type" value="Genomic_DNA"/>
</dbReference>
<keyword evidence="7" id="KW-0276">Fatty acid metabolism</keyword>
<dbReference type="NCBIfam" id="NF005589">
    <property type="entry name" value="PRK07314.1"/>
    <property type="match status" value="1"/>
</dbReference>
<dbReference type="CDD" id="cd00834">
    <property type="entry name" value="KAS_I_II"/>
    <property type="match status" value="1"/>
</dbReference>
<feature type="domain" description="Ketosynthase family 3 (KS3)" evidence="14">
    <location>
        <begin position="2"/>
        <end position="409"/>
    </location>
</feature>
<dbReference type="FunFam" id="3.40.47.10:FF:000029">
    <property type="entry name" value="3-oxoacyl-[acyl-carrier-protein] synthase 1"/>
    <property type="match status" value="1"/>
</dbReference>
<keyword evidence="10 11" id="KW-0012">Acyltransferase</keyword>
<dbReference type="AlphaFoldDB" id="A0A933SB18"/>
<reference evidence="15" key="1">
    <citation type="submission" date="2020-07" db="EMBL/GenBank/DDBJ databases">
        <title>Huge and variable diversity of episymbiotic CPR bacteria and DPANN archaea in groundwater ecosystems.</title>
        <authorList>
            <person name="He C.Y."/>
            <person name="Keren R."/>
            <person name="Whittaker M."/>
            <person name="Farag I.F."/>
            <person name="Doudna J."/>
            <person name="Cate J.H.D."/>
            <person name="Banfield J.F."/>
        </authorList>
    </citation>
    <scope>NUCLEOTIDE SEQUENCE</scope>
    <source>
        <strain evidence="15">NC_groundwater_1813_Pr3_B-0.1um_71_17</strain>
    </source>
</reference>
<evidence type="ECO:0000256" key="13">
    <source>
        <dbReference type="RuleBase" id="RU003694"/>
    </source>
</evidence>
<dbReference type="InterPro" id="IPR000794">
    <property type="entry name" value="Beta-ketoacyl_synthase"/>
</dbReference>
<evidence type="ECO:0000256" key="1">
    <source>
        <dbReference type="ARBA" id="ARBA00005194"/>
    </source>
</evidence>
<keyword evidence="8" id="KW-0443">Lipid metabolism</keyword>
<evidence type="ECO:0000256" key="12">
    <source>
        <dbReference type="PIRSR" id="PIRSR000447-1"/>
    </source>
</evidence>